<accession>A0AAD7GHE4</accession>
<evidence type="ECO:0000313" key="2">
    <source>
        <dbReference type="EMBL" id="KAJ7688110.1"/>
    </source>
</evidence>
<keyword evidence="3" id="KW-1185">Reference proteome</keyword>
<evidence type="ECO:0000256" key="1">
    <source>
        <dbReference type="SAM" id="SignalP"/>
    </source>
</evidence>
<dbReference type="AlphaFoldDB" id="A0AAD7GHE4"/>
<evidence type="ECO:0000313" key="3">
    <source>
        <dbReference type="Proteomes" id="UP001221757"/>
    </source>
</evidence>
<protein>
    <submittedName>
        <fullName evidence="2">Uncharacterized protein</fullName>
    </submittedName>
</protein>
<keyword evidence="1" id="KW-0732">Signal</keyword>
<dbReference type="EMBL" id="JARKIE010000081">
    <property type="protein sequence ID" value="KAJ7688110.1"/>
    <property type="molecule type" value="Genomic_DNA"/>
</dbReference>
<reference evidence="2" key="1">
    <citation type="submission" date="2023-03" db="EMBL/GenBank/DDBJ databases">
        <title>Massive genome expansion in bonnet fungi (Mycena s.s.) driven by repeated elements and novel gene families across ecological guilds.</title>
        <authorList>
            <consortium name="Lawrence Berkeley National Laboratory"/>
            <person name="Harder C.B."/>
            <person name="Miyauchi S."/>
            <person name="Viragh M."/>
            <person name="Kuo A."/>
            <person name="Thoen E."/>
            <person name="Andreopoulos B."/>
            <person name="Lu D."/>
            <person name="Skrede I."/>
            <person name="Drula E."/>
            <person name="Henrissat B."/>
            <person name="Morin E."/>
            <person name="Kohler A."/>
            <person name="Barry K."/>
            <person name="LaButti K."/>
            <person name="Morin E."/>
            <person name="Salamov A."/>
            <person name="Lipzen A."/>
            <person name="Mereny Z."/>
            <person name="Hegedus B."/>
            <person name="Baldrian P."/>
            <person name="Stursova M."/>
            <person name="Weitz H."/>
            <person name="Taylor A."/>
            <person name="Grigoriev I.V."/>
            <person name="Nagy L.G."/>
            <person name="Martin F."/>
            <person name="Kauserud H."/>
        </authorList>
    </citation>
    <scope>NUCLEOTIDE SEQUENCE</scope>
    <source>
        <strain evidence="2">CBHHK067</strain>
    </source>
</reference>
<feature type="signal peptide" evidence="1">
    <location>
        <begin position="1"/>
        <end position="25"/>
    </location>
</feature>
<feature type="chain" id="PRO_5041973908" evidence="1">
    <location>
        <begin position="26"/>
        <end position="238"/>
    </location>
</feature>
<organism evidence="2 3">
    <name type="scientific">Mycena rosella</name>
    <name type="common">Pink bonnet</name>
    <name type="synonym">Agaricus rosellus</name>
    <dbReference type="NCBI Taxonomy" id="1033263"/>
    <lineage>
        <taxon>Eukaryota</taxon>
        <taxon>Fungi</taxon>
        <taxon>Dikarya</taxon>
        <taxon>Basidiomycota</taxon>
        <taxon>Agaricomycotina</taxon>
        <taxon>Agaricomycetes</taxon>
        <taxon>Agaricomycetidae</taxon>
        <taxon>Agaricales</taxon>
        <taxon>Marasmiineae</taxon>
        <taxon>Mycenaceae</taxon>
        <taxon>Mycena</taxon>
    </lineage>
</organism>
<proteinExistence type="predicted"/>
<sequence>MGKPWHSVRLPVYWFSFLLCSSLHSLTFDPRRTPIHLLPPRPLHPFTSSAVSPHIPHHRRHALLFLLHPARPCSSLHSGRAASSLRVVTPIAPFTHPRPRVLARFSSSPNPPCPRPCPPLLHVTSDVHIANKHSPPHPSFVFPPPCLRVLAPHPVRRLITASHPFLTSPSPPSQADARCSTHIVPLSLSFAPTPPHIRSYVLRLTLFPARLIAGSFRVPHSFPFFLFLYPFFVSLRCS</sequence>
<gene>
    <name evidence="2" type="ORF">B0H17DRAFT_673602</name>
</gene>
<comment type="caution">
    <text evidence="2">The sequence shown here is derived from an EMBL/GenBank/DDBJ whole genome shotgun (WGS) entry which is preliminary data.</text>
</comment>
<dbReference type="Proteomes" id="UP001221757">
    <property type="component" value="Unassembled WGS sequence"/>
</dbReference>
<name>A0AAD7GHE4_MYCRO</name>